<evidence type="ECO:0000313" key="3">
    <source>
        <dbReference type="Proteomes" id="UP000272010"/>
    </source>
</evidence>
<dbReference type="PANTHER" id="PTHR36302">
    <property type="entry name" value="BLR7088 PROTEIN"/>
    <property type="match status" value="1"/>
</dbReference>
<organism evidence="2 3">
    <name type="scientific">Paracoccus yeei</name>
    <dbReference type="NCBI Taxonomy" id="147645"/>
    <lineage>
        <taxon>Bacteria</taxon>
        <taxon>Pseudomonadati</taxon>
        <taxon>Pseudomonadota</taxon>
        <taxon>Alphaproteobacteria</taxon>
        <taxon>Rhodobacterales</taxon>
        <taxon>Paracoccaceae</taxon>
        <taxon>Paracoccus</taxon>
    </lineage>
</organism>
<sequence>MTMKAFGVAFGFAMLLPALASADCASVTAGDLTISKAWSRATIGTQRPAAFYVEIRNDSEADDRLIGIETPISGMPMLHQTVIQDGVASMPHAEAVDVPAGETISLSPGGYHGMLMELNTALSEGQSFPVTLTFEQAGAVEIDTHVLSIRAQEAQCDVEN</sequence>
<dbReference type="Pfam" id="PF04314">
    <property type="entry name" value="PCuAC"/>
    <property type="match status" value="1"/>
</dbReference>
<gene>
    <name evidence="2" type="ORF">PY32053_04633</name>
</gene>
<dbReference type="SUPFAM" id="SSF110087">
    <property type="entry name" value="DR1885-like metal-binding protein"/>
    <property type="match status" value="1"/>
</dbReference>
<dbReference type="InterPro" id="IPR036182">
    <property type="entry name" value="PCuAC_sf"/>
</dbReference>
<feature type="signal peptide" evidence="1">
    <location>
        <begin position="1"/>
        <end position="22"/>
    </location>
</feature>
<geneLocation type="plasmid" evidence="3">
    <name>pyee5</name>
</geneLocation>
<keyword evidence="2" id="KW-0614">Plasmid</keyword>
<dbReference type="RefSeq" id="WP_233577877.1">
    <property type="nucleotide sequence ID" value="NZ_CP031083.1"/>
</dbReference>
<protein>
    <submittedName>
        <fullName evidence="2">Copper chaperone PCu(A)C</fullName>
    </submittedName>
</protein>
<dbReference type="PANTHER" id="PTHR36302:SF1">
    <property type="entry name" value="COPPER CHAPERONE PCU(A)C"/>
    <property type="match status" value="1"/>
</dbReference>
<dbReference type="InterPro" id="IPR007410">
    <property type="entry name" value="LpqE-like"/>
</dbReference>
<evidence type="ECO:0000313" key="2">
    <source>
        <dbReference type="EMBL" id="AYF04125.1"/>
    </source>
</evidence>
<name>A0A386UTW3_9RHOB</name>
<dbReference type="AlphaFoldDB" id="A0A386UTW3"/>
<evidence type="ECO:0000256" key="1">
    <source>
        <dbReference type="SAM" id="SignalP"/>
    </source>
</evidence>
<reference evidence="3" key="1">
    <citation type="submission" date="2018-07" db="EMBL/GenBank/DDBJ databases">
        <title>Genome Structure of the Opportunistic Pathogen Paracoccus yeei (Alphaproteobacteria) and Identification of Putative Virulence Factors.</title>
        <authorList>
            <person name="Lasek R."/>
            <person name="Szuplewska M."/>
            <person name="Mitura M."/>
            <person name="Decewicz P."/>
            <person name="Chmielowska C."/>
            <person name="Pawlot A."/>
            <person name="Sentkowska D."/>
            <person name="Czarnecki J."/>
            <person name="Bartosik D."/>
        </authorList>
    </citation>
    <scope>NUCLEOTIDE SEQUENCE [LARGE SCALE GENOMIC DNA]</scope>
    <source>
        <strain evidence="3">CCUG 32053</strain>
        <plasmid evidence="3">pyee5</plasmid>
    </source>
</reference>
<dbReference type="Gene3D" id="2.60.40.1890">
    <property type="entry name" value="PCu(A)C copper chaperone"/>
    <property type="match status" value="1"/>
</dbReference>
<dbReference type="Proteomes" id="UP000272010">
    <property type="component" value="Plasmid pYEE5"/>
</dbReference>
<proteinExistence type="predicted"/>
<feature type="chain" id="PRO_5017204784" evidence="1">
    <location>
        <begin position="23"/>
        <end position="160"/>
    </location>
</feature>
<dbReference type="EMBL" id="CP031083">
    <property type="protein sequence ID" value="AYF04125.1"/>
    <property type="molecule type" value="Genomic_DNA"/>
</dbReference>
<keyword evidence="1" id="KW-0732">Signal</keyword>
<accession>A0A386UTW3</accession>
<dbReference type="InterPro" id="IPR058248">
    <property type="entry name" value="Lxx211020-like"/>
</dbReference>